<protein>
    <submittedName>
        <fullName evidence="1">Uncharacterized protein</fullName>
    </submittedName>
</protein>
<keyword evidence="2" id="KW-1185">Reference proteome</keyword>
<dbReference type="RefSeq" id="WP_165314161.1">
    <property type="nucleotide sequence ID" value="NZ_CP049332.1"/>
</dbReference>
<gene>
    <name evidence="1" type="ORF">G5S32_15035</name>
</gene>
<reference evidence="1 2" key="1">
    <citation type="submission" date="2020-02" db="EMBL/GenBank/DDBJ databases">
        <title>A complete genome of a marine bacterium Vibrio sp. ZWAL4003 isolated from the mangrove sediment with the ability to degrade polysaccharides.</title>
        <authorList>
            <person name="Wu J."/>
            <person name="Qu W."/>
            <person name="Zeng R."/>
        </authorList>
    </citation>
    <scope>NUCLEOTIDE SEQUENCE [LARGE SCALE GENOMIC DNA]</scope>
    <source>
        <strain evidence="1 2">ZWAL4003</strain>
    </source>
</reference>
<proteinExistence type="predicted"/>
<sequence length="386" mass="44581">MWMIGAWLFSFSVLAQSNIRFSGQFNLEYRYFFVDGDENQDSSQTSAYLLPEWNWRISKDSNITFIPFYRYDEMDDERTHADIRELHYLTYWGDYSLKIGLGKVFWGVAESEHLVDVINQTDAVESIDGEDKLGQPMINLTVIKDWGVTEWFILPYFRERTFSGEQGRLRTAVPIDTNHAQYESSSEEKHVDYAFRYSTTLGDWDIGVSYMDGTDREPYFIWDGVTLVPYYPQMKHVGLDVQGTVGDWLWKLETVYKNSSDEYVSGVGGFEYTVVGALGTIWDIGMLAEYLYDSRGENSYAVGQNDLFTGFRLALNDAASSELLFGMTQDLDNSSSQYYKLEASTRLTNSITIAIEAWFAETNTQNDPLYSLRNDDFVQASFDYYF</sequence>
<evidence type="ECO:0000313" key="2">
    <source>
        <dbReference type="Proteomes" id="UP000503003"/>
    </source>
</evidence>
<dbReference type="Proteomes" id="UP000503003">
    <property type="component" value="Chromosome 2"/>
</dbReference>
<accession>A0A6G7CQZ8</accession>
<dbReference type="EMBL" id="CP049332">
    <property type="protein sequence ID" value="QIH44509.1"/>
    <property type="molecule type" value="Genomic_DNA"/>
</dbReference>
<dbReference type="KEGG" id="vzi:G5S32_15035"/>
<name>A0A6G7CQZ8_9VIBR</name>
<organism evidence="1 2">
    <name type="scientific">Vibrio ziniensis</name>
    <dbReference type="NCBI Taxonomy" id="2711221"/>
    <lineage>
        <taxon>Bacteria</taxon>
        <taxon>Pseudomonadati</taxon>
        <taxon>Pseudomonadota</taxon>
        <taxon>Gammaproteobacteria</taxon>
        <taxon>Vibrionales</taxon>
        <taxon>Vibrionaceae</taxon>
        <taxon>Vibrio</taxon>
    </lineage>
</organism>
<evidence type="ECO:0000313" key="1">
    <source>
        <dbReference type="EMBL" id="QIH44509.1"/>
    </source>
</evidence>
<dbReference type="AlphaFoldDB" id="A0A6G7CQZ8"/>